<dbReference type="GeneID" id="87812978"/>
<feature type="compositionally biased region" description="Basic and acidic residues" evidence="5">
    <location>
        <begin position="718"/>
        <end position="727"/>
    </location>
</feature>
<dbReference type="CDD" id="cd00067">
    <property type="entry name" value="GAL4"/>
    <property type="match status" value="1"/>
</dbReference>
<sequence length="775" mass="85760">MEHENPKETSPSTTAAAVAAVTAAASGSTDPDAHRPFKRSRIRQACDRCRARKSKCGDLRPCEPCITAGVTCEDWRPGGSTPIKHDADIAGFAPSSSEAAAPRRHAVTNDWPLVPREGRFLRLAFPYDTIYRTERGSHTSLSFSSGLGLLQYLHEHHKLVNPEPGSGMDDPLSFLLDMPANPLLPPLLTVPPPEERDAGGSKGQGVVDEGLWTQLSEQVGLTIIWTLVRQFLETSYLFWPTFLLREFVEVSQDPRERCKPDFICLLLSICALACRESGAGRTTKEDPSEALFDLYWQVRRRYPTADWSTLTSIQSVFYLAMYCYGGSGPNGVVMGHTLANEAVSRALDIGLHRNVEVYTQTFARNEVAVRARTLWAVFCVDKIQMAYGRPPMLRLSEIDIDEIPLDVNSTNERLTLGGPTYLPYQRACVRLYMVLERAIDKINIPGCTASSVINQISQGKRRIRETAVHPEGCVCDHGALDFDDELKMIDTYRALDLPPSSQDMEDDNIFHCHVERLRTLSAWVKVFIYRHLFAVHNTDVGIEYPSLKYGKELLHWSQDLLASQRKILQRGSLTDCGAICSYQISQVGRGLIPVLYLSKHLTPEQLEPLGQHPEAFRAALSLSTKLLSDLGMRFPASARSMDIIDAAARRLDVEITLEGEARLPGHVRRPPRSQSDRWMNHLPLSNPLAMPLLTSSFDFVGLATDADGSNIFGPYSDFGREGSHNDDTGLGASSNSGVDGEHTGGEYGLSEHAPEIQALLGLSQATERGESSSRS</sequence>
<dbReference type="AlphaFoldDB" id="A0AAF1BLU2"/>
<feature type="domain" description="Zn(2)-C6 fungal-type" evidence="6">
    <location>
        <begin position="45"/>
        <end position="72"/>
    </location>
</feature>
<keyword evidence="2" id="KW-0479">Metal-binding</keyword>
<dbReference type="GO" id="GO:0003677">
    <property type="term" value="F:DNA binding"/>
    <property type="evidence" value="ECO:0007669"/>
    <property type="project" value="UniProtKB-KW"/>
</dbReference>
<keyword evidence="8" id="KW-1185">Reference proteome</keyword>
<dbReference type="SUPFAM" id="SSF57701">
    <property type="entry name" value="Zn2/Cys6 DNA-binding domain"/>
    <property type="match status" value="1"/>
</dbReference>
<comment type="subcellular location">
    <subcellularLocation>
        <location evidence="1">Nucleus</location>
    </subcellularLocation>
</comment>
<dbReference type="EMBL" id="CP086720">
    <property type="protein sequence ID" value="WOO86336.1"/>
    <property type="molecule type" value="Genomic_DNA"/>
</dbReference>
<feature type="compositionally biased region" description="Low complexity" evidence="5">
    <location>
        <begin position="13"/>
        <end position="25"/>
    </location>
</feature>
<evidence type="ECO:0000313" key="8">
    <source>
        <dbReference type="Proteomes" id="UP000827549"/>
    </source>
</evidence>
<dbReference type="GO" id="GO:0005634">
    <property type="term" value="C:nucleus"/>
    <property type="evidence" value="ECO:0007669"/>
    <property type="project" value="UniProtKB-SubCell"/>
</dbReference>
<dbReference type="GO" id="GO:0008270">
    <property type="term" value="F:zinc ion binding"/>
    <property type="evidence" value="ECO:0007669"/>
    <property type="project" value="InterPro"/>
</dbReference>
<dbReference type="InterPro" id="IPR001138">
    <property type="entry name" value="Zn2Cys6_DnaBD"/>
</dbReference>
<dbReference type="PANTHER" id="PTHR46910:SF3">
    <property type="entry name" value="HALOTOLERANCE PROTEIN 9-RELATED"/>
    <property type="match status" value="1"/>
</dbReference>
<dbReference type="SMART" id="SM00906">
    <property type="entry name" value="Fungal_trans"/>
    <property type="match status" value="1"/>
</dbReference>
<dbReference type="InterPro" id="IPR036864">
    <property type="entry name" value="Zn2-C6_fun-type_DNA-bd_sf"/>
</dbReference>
<dbReference type="Pfam" id="PF04082">
    <property type="entry name" value="Fungal_trans"/>
    <property type="match status" value="1"/>
</dbReference>
<dbReference type="Gene3D" id="4.10.240.10">
    <property type="entry name" value="Zn(2)-C6 fungal-type DNA-binding domain"/>
    <property type="match status" value="1"/>
</dbReference>
<keyword evidence="4" id="KW-0539">Nucleus</keyword>
<keyword evidence="3" id="KW-0238">DNA-binding</keyword>
<dbReference type="CDD" id="cd12148">
    <property type="entry name" value="fungal_TF_MHR"/>
    <property type="match status" value="1"/>
</dbReference>
<gene>
    <name evidence="7" type="ORF">LOC62_07G009817</name>
</gene>
<dbReference type="InterPro" id="IPR007219">
    <property type="entry name" value="XnlR_reg_dom"/>
</dbReference>
<reference evidence="7" key="1">
    <citation type="submission" date="2023-10" db="EMBL/GenBank/DDBJ databases">
        <authorList>
            <person name="Noh H."/>
        </authorList>
    </citation>
    <scope>NUCLEOTIDE SEQUENCE</scope>
    <source>
        <strain evidence="7">DUCC4014</strain>
    </source>
</reference>
<evidence type="ECO:0000256" key="3">
    <source>
        <dbReference type="ARBA" id="ARBA00023125"/>
    </source>
</evidence>
<dbReference type="Proteomes" id="UP000827549">
    <property type="component" value="Chromosome 7"/>
</dbReference>
<proteinExistence type="predicted"/>
<dbReference type="PROSITE" id="PS00463">
    <property type="entry name" value="ZN2_CY6_FUNGAL_1"/>
    <property type="match status" value="1"/>
</dbReference>
<dbReference type="SMART" id="SM00066">
    <property type="entry name" value="GAL4"/>
    <property type="match status" value="1"/>
</dbReference>
<name>A0AAF1BLU2_9TREE</name>
<feature type="region of interest" description="Disordered" evidence="5">
    <location>
        <begin position="717"/>
        <end position="775"/>
    </location>
</feature>
<dbReference type="PROSITE" id="PS50048">
    <property type="entry name" value="ZN2_CY6_FUNGAL_2"/>
    <property type="match status" value="1"/>
</dbReference>
<evidence type="ECO:0000259" key="6">
    <source>
        <dbReference type="PROSITE" id="PS50048"/>
    </source>
</evidence>
<organism evidence="7 8">
    <name type="scientific">Vanrija pseudolonga</name>
    <dbReference type="NCBI Taxonomy" id="143232"/>
    <lineage>
        <taxon>Eukaryota</taxon>
        <taxon>Fungi</taxon>
        <taxon>Dikarya</taxon>
        <taxon>Basidiomycota</taxon>
        <taxon>Agaricomycotina</taxon>
        <taxon>Tremellomycetes</taxon>
        <taxon>Trichosporonales</taxon>
        <taxon>Trichosporonaceae</taxon>
        <taxon>Vanrija</taxon>
    </lineage>
</organism>
<dbReference type="InterPro" id="IPR050987">
    <property type="entry name" value="AtrR-like"/>
</dbReference>
<protein>
    <recommendedName>
        <fullName evidence="6">Zn(2)-C6 fungal-type domain-containing protein</fullName>
    </recommendedName>
</protein>
<evidence type="ECO:0000256" key="4">
    <source>
        <dbReference type="ARBA" id="ARBA00023242"/>
    </source>
</evidence>
<dbReference type="Pfam" id="PF00172">
    <property type="entry name" value="Zn_clus"/>
    <property type="match status" value="1"/>
</dbReference>
<dbReference type="RefSeq" id="XP_062632362.1">
    <property type="nucleotide sequence ID" value="XM_062776378.1"/>
</dbReference>
<accession>A0AAF1BLU2</accession>
<evidence type="ECO:0000256" key="2">
    <source>
        <dbReference type="ARBA" id="ARBA00022723"/>
    </source>
</evidence>
<dbReference type="PANTHER" id="PTHR46910">
    <property type="entry name" value="TRANSCRIPTION FACTOR PDR1"/>
    <property type="match status" value="1"/>
</dbReference>
<feature type="region of interest" description="Disordered" evidence="5">
    <location>
        <begin position="1"/>
        <end position="36"/>
    </location>
</feature>
<evidence type="ECO:0000313" key="7">
    <source>
        <dbReference type="EMBL" id="WOO86336.1"/>
    </source>
</evidence>
<evidence type="ECO:0000256" key="5">
    <source>
        <dbReference type="SAM" id="MobiDB-lite"/>
    </source>
</evidence>
<dbReference type="GO" id="GO:0000981">
    <property type="term" value="F:DNA-binding transcription factor activity, RNA polymerase II-specific"/>
    <property type="evidence" value="ECO:0007669"/>
    <property type="project" value="InterPro"/>
</dbReference>
<dbReference type="GO" id="GO:0006351">
    <property type="term" value="P:DNA-templated transcription"/>
    <property type="evidence" value="ECO:0007669"/>
    <property type="project" value="InterPro"/>
</dbReference>
<evidence type="ECO:0000256" key="1">
    <source>
        <dbReference type="ARBA" id="ARBA00004123"/>
    </source>
</evidence>